<evidence type="ECO:0000256" key="3">
    <source>
        <dbReference type="ARBA" id="ARBA00029447"/>
    </source>
</evidence>
<dbReference type="AlphaFoldDB" id="A0A099KE39"/>
<dbReference type="InterPro" id="IPR004089">
    <property type="entry name" value="MCPsignal_dom"/>
</dbReference>
<dbReference type="Proteomes" id="UP000029843">
    <property type="component" value="Unassembled WGS sequence"/>
</dbReference>
<evidence type="ECO:0000256" key="4">
    <source>
        <dbReference type="PROSITE-ProRule" id="PRU00284"/>
    </source>
</evidence>
<dbReference type="SMART" id="SM00283">
    <property type="entry name" value="MA"/>
    <property type="match status" value="1"/>
</dbReference>
<gene>
    <name evidence="8" type="ORF">ND2E_4128</name>
</gene>
<sequence length="569" mass="62116" precursor="true">MKIKYTLIIALSIVLIATVTSIVAGVVTTNKNESQLKYNTTKYLSFVLADEFRHTSINLTRLARTYVATGEQKYLDQYMDIVNWRAGKIPRPTNVNKSLYPSVKKSQSDIMKELNFSVEELNLLKQASEASNDLISTETQAIESVKAGMIVNGPFQANTGESAQSFALRILFDELYHQEVTKIMMPVTLFFSALEQRTEAKVDQGNEELSFWLSVSTMMQIVSALTLFGGAFYIGKKVFFRLNQNVEHLKSMLLSDGRIDLTATIEEAGNDEISILVNSMDFIHSQIKDLVLKLNTTMGDLLKTSDNLSGIVTTSEASLLDQENKLTQIATATNQMVATVQEVASHSSDASVAASASRDKTEFGLNIIKDAVLNMDKLSEEINTASTAVDNLDSDSTAITSVLDVIRGIADQTNLLALNAAIEAARAGEQGRGFAVVADEVRQLAKRTQDSTMEIQAMIEKLQINSKTAVSSMMSSREQSVTCVDITNQAGQILEEISNLTTGISDMSTSVATACEEQSVVIEDINQNIHGIIDSSEITRSAVESTADNSVSLQQLSDGINAQLSQFKV</sequence>
<dbReference type="SUPFAM" id="SSF58104">
    <property type="entry name" value="Methyl-accepting chemotaxis protein (MCP) signaling domain"/>
    <property type="match status" value="1"/>
</dbReference>
<dbReference type="EMBL" id="JQED01000047">
    <property type="protein sequence ID" value="KGJ88292.1"/>
    <property type="molecule type" value="Genomic_DNA"/>
</dbReference>
<name>A0A099KE39_COLPS</name>
<dbReference type="Pfam" id="PF00015">
    <property type="entry name" value="MCPsignal"/>
    <property type="match status" value="1"/>
</dbReference>
<evidence type="ECO:0000313" key="8">
    <source>
        <dbReference type="EMBL" id="KGJ88292.1"/>
    </source>
</evidence>
<dbReference type="GO" id="GO:0007165">
    <property type="term" value="P:signal transduction"/>
    <property type="evidence" value="ECO:0007669"/>
    <property type="project" value="UniProtKB-KW"/>
</dbReference>
<dbReference type="GO" id="GO:0016020">
    <property type="term" value="C:membrane"/>
    <property type="evidence" value="ECO:0007669"/>
    <property type="project" value="UniProtKB-SubCell"/>
</dbReference>
<feature type="domain" description="Methyl-accepting transducer" evidence="7">
    <location>
        <begin position="297"/>
        <end position="533"/>
    </location>
</feature>
<keyword evidence="6" id="KW-1133">Transmembrane helix</keyword>
<evidence type="ECO:0000313" key="9">
    <source>
        <dbReference type="Proteomes" id="UP000029843"/>
    </source>
</evidence>
<comment type="subcellular location">
    <subcellularLocation>
        <location evidence="1">Membrane</location>
    </subcellularLocation>
</comment>
<dbReference type="PROSITE" id="PS50111">
    <property type="entry name" value="CHEMOTAXIS_TRANSDUC_2"/>
    <property type="match status" value="1"/>
</dbReference>
<comment type="caution">
    <text evidence="8">The sequence shown here is derived from an EMBL/GenBank/DDBJ whole genome shotgun (WGS) entry which is preliminary data.</text>
</comment>
<evidence type="ECO:0000256" key="1">
    <source>
        <dbReference type="ARBA" id="ARBA00004370"/>
    </source>
</evidence>
<evidence type="ECO:0000256" key="6">
    <source>
        <dbReference type="SAM" id="Phobius"/>
    </source>
</evidence>
<dbReference type="PATRIC" id="fig|28229.4.peg.3466"/>
<dbReference type="FunFam" id="1.10.287.950:FF:000001">
    <property type="entry name" value="Methyl-accepting chemotaxis sensory transducer"/>
    <property type="match status" value="1"/>
</dbReference>
<feature type="coiled-coil region" evidence="5">
    <location>
        <begin position="368"/>
        <end position="395"/>
    </location>
</feature>
<dbReference type="PANTHER" id="PTHR32089:SF120">
    <property type="entry name" value="METHYL-ACCEPTING CHEMOTAXIS PROTEIN TLPQ"/>
    <property type="match status" value="1"/>
</dbReference>
<keyword evidence="6" id="KW-0812">Transmembrane</keyword>
<proteinExistence type="inferred from homology"/>
<dbReference type="OrthoDB" id="2489132at2"/>
<accession>A0A099KE39</accession>
<dbReference type="Gene3D" id="1.10.287.950">
    <property type="entry name" value="Methyl-accepting chemotaxis protein"/>
    <property type="match status" value="1"/>
</dbReference>
<evidence type="ECO:0000256" key="5">
    <source>
        <dbReference type="SAM" id="Coils"/>
    </source>
</evidence>
<evidence type="ECO:0000259" key="7">
    <source>
        <dbReference type="PROSITE" id="PS50111"/>
    </source>
</evidence>
<protein>
    <submittedName>
        <fullName evidence="8">Methyl-accepting chemotaxis sensory transducer</fullName>
    </submittedName>
</protein>
<keyword evidence="5" id="KW-0175">Coiled coil</keyword>
<feature type="transmembrane region" description="Helical" evidence="6">
    <location>
        <begin position="211"/>
        <end position="234"/>
    </location>
</feature>
<comment type="similarity">
    <text evidence="3">Belongs to the methyl-accepting chemotaxis (MCP) protein family.</text>
</comment>
<dbReference type="RefSeq" id="WP_033095119.1">
    <property type="nucleotide sequence ID" value="NZ_JQED01000047.1"/>
</dbReference>
<organism evidence="8 9">
    <name type="scientific">Colwellia psychrerythraea</name>
    <name type="common">Vibrio psychroerythus</name>
    <dbReference type="NCBI Taxonomy" id="28229"/>
    <lineage>
        <taxon>Bacteria</taxon>
        <taxon>Pseudomonadati</taxon>
        <taxon>Pseudomonadota</taxon>
        <taxon>Gammaproteobacteria</taxon>
        <taxon>Alteromonadales</taxon>
        <taxon>Colwelliaceae</taxon>
        <taxon>Colwellia</taxon>
    </lineage>
</organism>
<keyword evidence="2 4" id="KW-0807">Transducer</keyword>
<evidence type="ECO:0000256" key="2">
    <source>
        <dbReference type="ARBA" id="ARBA00023224"/>
    </source>
</evidence>
<dbReference type="CDD" id="cd11386">
    <property type="entry name" value="MCP_signal"/>
    <property type="match status" value="1"/>
</dbReference>
<dbReference type="PANTHER" id="PTHR32089">
    <property type="entry name" value="METHYL-ACCEPTING CHEMOTAXIS PROTEIN MCPB"/>
    <property type="match status" value="1"/>
</dbReference>
<reference evidence="8 9" key="1">
    <citation type="submission" date="2014-08" db="EMBL/GenBank/DDBJ databases">
        <title>Genomic and Phenotypic Diversity of Colwellia psychrerythraea strains from Disparate Marine Basins.</title>
        <authorList>
            <person name="Techtmann S.M."/>
            <person name="Stelling S.C."/>
            <person name="Utturkar S.M."/>
            <person name="Alshibli N."/>
            <person name="Harris A."/>
            <person name="Brown S.D."/>
            <person name="Hazen T.C."/>
        </authorList>
    </citation>
    <scope>NUCLEOTIDE SEQUENCE [LARGE SCALE GENOMIC DNA]</scope>
    <source>
        <strain evidence="8 9">ND2E</strain>
    </source>
</reference>
<keyword evidence="6" id="KW-0472">Membrane</keyword>
<dbReference type="GO" id="GO:0006935">
    <property type="term" value="P:chemotaxis"/>
    <property type="evidence" value="ECO:0007669"/>
    <property type="project" value="UniProtKB-ARBA"/>
</dbReference>